<dbReference type="Proteomes" id="UP000886390">
    <property type="component" value="Unassembled WGS sequence"/>
</dbReference>
<evidence type="ECO:0000256" key="1">
    <source>
        <dbReference type="PROSITE-ProRule" id="PRU01198"/>
    </source>
</evidence>
<name>A0A7C3G9G3_9BACT</name>
<feature type="domain" description="KARI C-terminal knotted" evidence="2">
    <location>
        <begin position="1"/>
        <end position="37"/>
    </location>
</feature>
<protein>
    <submittedName>
        <fullName evidence="3">Ketol-acid reductoisomerase</fullName>
        <ecNumber evidence="3">1.1.1.86</ecNumber>
    </submittedName>
</protein>
<proteinExistence type="inferred from homology"/>
<dbReference type="InterPro" id="IPR000506">
    <property type="entry name" value="KARI_C"/>
</dbReference>
<comment type="caution">
    <text evidence="1">Lacks conserved residue(s) required for the propagation of feature annotation.</text>
</comment>
<accession>A0A7C3G9G3</accession>
<feature type="non-terminal residue" evidence="3">
    <location>
        <position position="1"/>
    </location>
</feature>
<sequence length="48" mass="5445">ILEGQAGYPRMNAERTNARASLIEQTGVELRKMMPWISANKIVDQDKN</sequence>
<organism evidence="3">
    <name type="scientific">Sulfurimonas autotrophica</name>
    <dbReference type="NCBI Taxonomy" id="202747"/>
    <lineage>
        <taxon>Bacteria</taxon>
        <taxon>Pseudomonadati</taxon>
        <taxon>Campylobacterota</taxon>
        <taxon>Epsilonproteobacteria</taxon>
        <taxon>Campylobacterales</taxon>
        <taxon>Sulfurimonadaceae</taxon>
        <taxon>Sulfurimonas</taxon>
    </lineage>
</organism>
<evidence type="ECO:0000313" key="3">
    <source>
        <dbReference type="EMBL" id="HFB53116.1"/>
    </source>
</evidence>
<dbReference type="Gene3D" id="6.10.240.10">
    <property type="match status" value="1"/>
</dbReference>
<dbReference type="GO" id="GO:0004455">
    <property type="term" value="F:ketol-acid reductoisomerase activity"/>
    <property type="evidence" value="ECO:0007669"/>
    <property type="project" value="UniProtKB-UniRule"/>
</dbReference>
<dbReference type="EC" id="1.1.1.86" evidence="3"/>
<dbReference type="InterPro" id="IPR008927">
    <property type="entry name" value="6-PGluconate_DH-like_C_sf"/>
</dbReference>
<reference evidence="3" key="1">
    <citation type="journal article" date="2020" name="mSystems">
        <title>Genome- and Community-Level Interaction Insights into Carbon Utilization and Element Cycling Functions of Hydrothermarchaeota in Hydrothermal Sediment.</title>
        <authorList>
            <person name="Zhou Z."/>
            <person name="Liu Y."/>
            <person name="Xu W."/>
            <person name="Pan J."/>
            <person name="Luo Z.H."/>
            <person name="Li M."/>
        </authorList>
    </citation>
    <scope>NUCLEOTIDE SEQUENCE [LARGE SCALE GENOMIC DNA]</scope>
    <source>
        <strain evidence="3">HyVt-507</strain>
    </source>
</reference>
<keyword evidence="1" id="KW-0028">Amino-acid biosynthesis</keyword>
<dbReference type="AlphaFoldDB" id="A0A7C3G9G3"/>
<keyword evidence="1 3" id="KW-0560">Oxidoreductase</keyword>
<gene>
    <name evidence="3" type="ORF">ENJ67_00155</name>
</gene>
<comment type="similarity">
    <text evidence="1">Belongs to the ketol-acid reductoisomerase family.</text>
</comment>
<dbReference type="EMBL" id="DRNH01000010">
    <property type="protein sequence ID" value="HFB53116.1"/>
    <property type="molecule type" value="Genomic_DNA"/>
</dbReference>
<dbReference type="GO" id="GO:0009099">
    <property type="term" value="P:L-valine biosynthetic process"/>
    <property type="evidence" value="ECO:0007669"/>
    <property type="project" value="UniProtKB-UniRule"/>
</dbReference>
<dbReference type="PROSITE" id="PS51851">
    <property type="entry name" value="KARI_C"/>
    <property type="match status" value="1"/>
</dbReference>
<dbReference type="SUPFAM" id="SSF48179">
    <property type="entry name" value="6-phosphogluconate dehydrogenase C-terminal domain-like"/>
    <property type="match status" value="1"/>
</dbReference>
<keyword evidence="1" id="KW-0100">Branched-chain amino acid biosynthesis</keyword>
<dbReference type="GO" id="GO:0009097">
    <property type="term" value="P:isoleucine biosynthetic process"/>
    <property type="evidence" value="ECO:0007669"/>
    <property type="project" value="UniProtKB-UniRule"/>
</dbReference>
<comment type="caution">
    <text evidence="3">The sequence shown here is derived from an EMBL/GenBank/DDBJ whole genome shotgun (WGS) entry which is preliminary data.</text>
</comment>
<evidence type="ECO:0000259" key="2">
    <source>
        <dbReference type="PROSITE" id="PS51851"/>
    </source>
</evidence>